<keyword evidence="8" id="KW-1185">Reference proteome</keyword>
<dbReference type="InterPro" id="IPR027417">
    <property type="entry name" value="P-loop_NTPase"/>
</dbReference>
<dbReference type="SMART" id="SM00298">
    <property type="entry name" value="CHROMO"/>
    <property type="match status" value="1"/>
</dbReference>
<keyword evidence="1" id="KW-0677">Repeat</keyword>
<dbReference type="Pfam" id="PF25029">
    <property type="entry name" value="MOM1"/>
    <property type="match status" value="1"/>
</dbReference>
<feature type="compositionally biased region" description="Polar residues" evidence="4">
    <location>
        <begin position="2264"/>
        <end position="2280"/>
    </location>
</feature>
<dbReference type="Gene3D" id="3.30.40.10">
    <property type="entry name" value="Zinc/RING finger domain, C3HC4 (zinc finger)"/>
    <property type="match status" value="1"/>
</dbReference>
<dbReference type="InterPro" id="IPR016197">
    <property type="entry name" value="Chromo-like_dom_sf"/>
</dbReference>
<protein>
    <submittedName>
        <fullName evidence="7">Helicase protein MOM1-like isoform X1</fullName>
    </submittedName>
</protein>
<dbReference type="InterPro" id="IPR000953">
    <property type="entry name" value="Chromo/chromo_shadow_dom"/>
</dbReference>
<feature type="compositionally biased region" description="Basic and acidic residues" evidence="4">
    <location>
        <begin position="1149"/>
        <end position="1174"/>
    </location>
</feature>
<dbReference type="OrthoDB" id="885191at2759"/>
<feature type="region of interest" description="Disordered" evidence="4">
    <location>
        <begin position="2294"/>
        <end position="2314"/>
    </location>
</feature>
<feature type="compositionally biased region" description="Basic and acidic residues" evidence="4">
    <location>
        <begin position="1346"/>
        <end position="1362"/>
    </location>
</feature>
<dbReference type="GO" id="GO:0031507">
    <property type="term" value="P:heterochromatin formation"/>
    <property type="evidence" value="ECO:0007669"/>
    <property type="project" value="InterPro"/>
</dbReference>
<dbReference type="InterPro" id="IPR049730">
    <property type="entry name" value="SNF2/RAD54-like_C"/>
</dbReference>
<dbReference type="GO" id="GO:0016787">
    <property type="term" value="F:hydrolase activity"/>
    <property type="evidence" value="ECO:0007669"/>
    <property type="project" value="UniProtKB-KW"/>
</dbReference>
<dbReference type="InterPro" id="IPR038718">
    <property type="entry name" value="SNF2-like_sf"/>
</dbReference>
<dbReference type="Proteomes" id="UP000325315">
    <property type="component" value="Unassembled WGS sequence"/>
</dbReference>
<dbReference type="EMBL" id="SMMG02000006">
    <property type="protein sequence ID" value="KAA3468782.1"/>
    <property type="molecule type" value="Genomic_DNA"/>
</dbReference>
<dbReference type="GO" id="GO:0005524">
    <property type="term" value="F:ATP binding"/>
    <property type="evidence" value="ECO:0007669"/>
    <property type="project" value="InterPro"/>
</dbReference>
<evidence type="ECO:0000256" key="3">
    <source>
        <dbReference type="SAM" id="Coils"/>
    </source>
</evidence>
<dbReference type="PANTHER" id="PTHR35116">
    <property type="entry name" value="HELICASE PROTEIN MOM1"/>
    <property type="match status" value="1"/>
</dbReference>
<feature type="region of interest" description="Disordered" evidence="4">
    <location>
        <begin position="1343"/>
        <end position="1362"/>
    </location>
</feature>
<proteinExistence type="predicted"/>
<evidence type="ECO:0000256" key="2">
    <source>
        <dbReference type="ARBA" id="ARBA00022801"/>
    </source>
</evidence>
<evidence type="ECO:0000256" key="1">
    <source>
        <dbReference type="ARBA" id="ARBA00022737"/>
    </source>
</evidence>
<keyword evidence="7" id="KW-0067">ATP-binding</keyword>
<dbReference type="PROSITE" id="PS51194">
    <property type="entry name" value="HELICASE_CTER"/>
    <property type="match status" value="1"/>
</dbReference>
<dbReference type="CDD" id="cd00024">
    <property type="entry name" value="CD_CSD"/>
    <property type="match status" value="1"/>
</dbReference>
<name>A0A5B6VHU2_9ROSI</name>
<dbReference type="InterPro" id="IPR056882">
    <property type="entry name" value="MOM1_dom"/>
</dbReference>
<feature type="region of interest" description="Disordered" evidence="4">
    <location>
        <begin position="2441"/>
        <end position="2487"/>
    </location>
</feature>
<feature type="compositionally biased region" description="Basic and acidic residues" evidence="4">
    <location>
        <begin position="7"/>
        <end position="29"/>
    </location>
</feature>
<keyword evidence="3" id="KW-0175">Coiled coil</keyword>
<accession>A0A5B6VHU2</accession>
<dbReference type="InterPro" id="IPR000330">
    <property type="entry name" value="SNF2_N"/>
</dbReference>
<feature type="domain" description="Chromo" evidence="5">
    <location>
        <begin position="353"/>
        <end position="413"/>
    </location>
</feature>
<dbReference type="InterPro" id="IPR013083">
    <property type="entry name" value="Znf_RING/FYVE/PHD"/>
</dbReference>
<feature type="compositionally biased region" description="Polar residues" evidence="4">
    <location>
        <begin position="2458"/>
        <end position="2473"/>
    </location>
</feature>
<evidence type="ECO:0000259" key="5">
    <source>
        <dbReference type="PROSITE" id="PS50013"/>
    </source>
</evidence>
<keyword evidence="7" id="KW-0547">Nucleotide-binding</keyword>
<feature type="region of interest" description="Disordered" evidence="4">
    <location>
        <begin position="1"/>
        <end position="87"/>
    </location>
</feature>
<feature type="region of interest" description="Disordered" evidence="4">
    <location>
        <begin position="2115"/>
        <end position="2139"/>
    </location>
</feature>
<dbReference type="SUPFAM" id="SSF54160">
    <property type="entry name" value="Chromo domain-like"/>
    <property type="match status" value="2"/>
</dbReference>
<feature type="region of interest" description="Disordered" evidence="4">
    <location>
        <begin position="1149"/>
        <end position="1181"/>
    </location>
</feature>
<dbReference type="SUPFAM" id="SSF52540">
    <property type="entry name" value="P-loop containing nucleoside triphosphate hydrolases"/>
    <property type="match status" value="2"/>
</dbReference>
<organism evidence="7 8">
    <name type="scientific">Gossypium australe</name>
    <dbReference type="NCBI Taxonomy" id="47621"/>
    <lineage>
        <taxon>Eukaryota</taxon>
        <taxon>Viridiplantae</taxon>
        <taxon>Streptophyta</taxon>
        <taxon>Embryophyta</taxon>
        <taxon>Tracheophyta</taxon>
        <taxon>Spermatophyta</taxon>
        <taxon>Magnoliopsida</taxon>
        <taxon>eudicotyledons</taxon>
        <taxon>Gunneridae</taxon>
        <taxon>Pentapetalae</taxon>
        <taxon>rosids</taxon>
        <taxon>malvids</taxon>
        <taxon>Malvales</taxon>
        <taxon>Malvaceae</taxon>
        <taxon>Malvoideae</taxon>
        <taxon>Gossypium</taxon>
    </lineage>
</organism>
<feature type="domain" description="Helicase C-terminal" evidence="6">
    <location>
        <begin position="860"/>
        <end position="1017"/>
    </location>
</feature>
<evidence type="ECO:0000313" key="8">
    <source>
        <dbReference type="Proteomes" id="UP000325315"/>
    </source>
</evidence>
<evidence type="ECO:0000259" key="6">
    <source>
        <dbReference type="PROSITE" id="PS51194"/>
    </source>
</evidence>
<dbReference type="CDD" id="cd18793">
    <property type="entry name" value="SF2_C_SNF"/>
    <property type="match status" value="1"/>
</dbReference>
<keyword evidence="2" id="KW-0378">Hydrolase</keyword>
<gene>
    <name evidence="7" type="ORF">EPI10_014640</name>
</gene>
<dbReference type="InterPro" id="IPR039322">
    <property type="entry name" value="MOM1"/>
</dbReference>
<dbReference type="GO" id="GO:0004386">
    <property type="term" value="F:helicase activity"/>
    <property type="evidence" value="ECO:0007669"/>
    <property type="project" value="UniProtKB-KW"/>
</dbReference>
<evidence type="ECO:0000256" key="4">
    <source>
        <dbReference type="SAM" id="MobiDB-lite"/>
    </source>
</evidence>
<dbReference type="PROSITE" id="PS50013">
    <property type="entry name" value="CHROMO_2"/>
    <property type="match status" value="1"/>
</dbReference>
<feature type="compositionally biased region" description="Polar residues" evidence="4">
    <location>
        <begin position="2304"/>
        <end position="2314"/>
    </location>
</feature>
<dbReference type="Gene3D" id="3.40.50.300">
    <property type="entry name" value="P-loop containing nucleotide triphosphate hydrolases"/>
    <property type="match status" value="2"/>
</dbReference>
<evidence type="ECO:0000313" key="7">
    <source>
        <dbReference type="EMBL" id="KAA3468782.1"/>
    </source>
</evidence>
<dbReference type="PANTHER" id="PTHR35116:SF2">
    <property type="entry name" value="ATP-DEPENDENT HELICASE FAMILY PROTEIN-RELATED"/>
    <property type="match status" value="1"/>
</dbReference>
<feature type="coiled-coil region" evidence="3">
    <location>
        <begin position="1395"/>
        <end position="1441"/>
    </location>
</feature>
<dbReference type="Gene3D" id="3.40.50.10810">
    <property type="entry name" value="Tandem AAA-ATPase domain"/>
    <property type="match status" value="1"/>
</dbReference>
<dbReference type="Gene3D" id="6.10.250.1310">
    <property type="match status" value="1"/>
</dbReference>
<dbReference type="Pfam" id="PF00176">
    <property type="entry name" value="SNF2-rel_dom"/>
    <property type="match status" value="1"/>
</dbReference>
<dbReference type="InterPro" id="IPR001650">
    <property type="entry name" value="Helicase_C-like"/>
</dbReference>
<dbReference type="Pfam" id="PF00271">
    <property type="entry name" value="Helicase_C"/>
    <property type="match status" value="1"/>
</dbReference>
<feature type="region of interest" description="Disordered" evidence="4">
    <location>
        <begin position="2260"/>
        <end position="2280"/>
    </location>
</feature>
<keyword evidence="7" id="KW-0347">Helicase</keyword>
<sequence>MTSPVKRKSEQIEKQKNLSPLRRSERDKMLSSSGSLGSKKSDKSPGSLDRKRKKEKEENSVKPLTTQSVEVKHNEQEDGQGEAQKKRMDARAYRALLRKTPQQINRADHCGDLNRTDCGNREVELLEKLTERTRERSVVASTNQSVKEAFEKNDEHKSFSTCQKDSCKDMSSTKDVPQIVKNRLVDGELNDDAGKAMQENLRSPKLVTSILLGLVLDRSTVVQKSRRLALLMQTSYLDPPILSIEQTRFLASYVDRGEPAVGISMGHAEKPCSYMQQCISSADLQTCDDQNICIIGDIWTIEDFHRRCHGKGCQRSYHLLCLEPPLEEFHLGVWYCLSCVRKKIESGVYSVSEGIEAIWDSRELEALEDGLRGQKQYFVKYKGLAHVHNCWLPENQVLLEAPSLVAKYNRKNQGSVWKQHWAVPHHLLQKRLLITKECDRHCNGHDDDKLCCHVEWLVKWCGLGYEHASWELDNASFFRCPEGHSLIRDYETCFKKGKKSSKFKDRAGTSLKFSQLPAGVSSGIDANLDSVSKLRNHWPRSQNAVIFDNQERIPNVISFIMSFPSDKSRPFLIISTSTLLYLWDEEFLRLEPATDVVVYSGSKEIRNSIRNLEFYEEGGCVMFQVLITSPEVVSEDLNVLDCIGWEVIILDECQRPTIASCFEQIKMLTASKRLLIISSQLKDNVVEYLNLLSLLDSESDSNGSDSLQMTSSDSIAILKERLAKYVAYESSRFVEYWVPVLLSNPQLDQYCFTLLSNSLSLCSPSKTDPVGALRNILITSRKCCDHPYVVDESLQMRLTKGLKDVEFLDVGIKASGKLQLLDAILSEIKKRELKVLVLFQMMLKRLMYIRSFSVPVWSCPWDSFISQEAELTDWYTGGSGRDLMGDILDDFLRQRFGADSYERVDGGVTPSRKQSALNKFNNERKRFVFLLETRACLSSIKLSAISTIVIFGSDWSPVNDLRALQKITLDSHFEEIKVFRLYSAFTLEEKILMLSKQDKTLDSNIVNISPSSSHMLLKWGAPYLLSQLEKIHGIPALDASNLPEQSLLKDVIQEFFILLSQTGIDNDASKLSLILQAKQNQGMYRTEMPLFGEQKIQVMNEDPPHMFWTKLLEGKSLRWKYCSSFQRNRKRGQYLDDIQKKSEVESAEVVKRRKVATDGNDHPSPKHGLQEDRQGSSGTSVSLLSKLADPVSDKIHATNSIDLANDISETPSLNMVEWERRRKQLDSQKTLHVILWPQIAKLCEVLHLSEGVRDLAGKFLEYVMNNHLVNREPETILQAFQISLCWCTASLLKQKIDHKESLALAKQHLGFTCKKEEAAYVNSLLRCLKRMFVYRTGCLKVSNPSKDSELSSKADGNTEDKDSLRFQEASVAQVIAESGVSREFQLAQRDLVKSINESEKKFDKQLTKLTEKQKEEMKQLKKKYEEEKAMLENKKQTEAAVIRLHSNVLMRTNKIKNLDIEYARKFDELKQRMDIDLKNLEASQVAARSNVLERKTRWVEAVKSWARVELVKPPISKANLPKGSSSSSVQSARGSEVRLFEVLPDKVDPIYMAGPCKENSKVALIEEGNKTVCLGVGEEQAIYKDSCPKELVSVGEIPNVGVQVPPTVSSGDVTESVLSLRRLDEDQISDEYKLKMSNGSPETVSPTDALENVVPIEACSREEIPNGTTSSKPNTEVPLKTAESVIICEGQDNLASVQVPSSEINSDIYKLTKVDGEVPLKEPLVANFNAGQETHVSAEAPSSEKIPDGAALGKAVGDICLRTTKIVNSSGGQENVLLLEAPSPGENPIRTTLSNLDGEVHLRAAETVSSREDHENLPSLVAPSSEKISCGTTLTLVEGELALNASEVCQGNIISANTSSEKEILGGATLNVLEGEVPNISSEIASSSDDMNNVVCTNPSTSKEQEQIPDTAALSMPAEEISLAEPETACSELLEGGSAHRENDGTCAIEIDRLDGILCFMNLEPEFQELSLADPSSLQAVADLVSPNVGSLPYASSGIQTRDVANNEMRNDSQVAETLPSNGAVDVTCNASNPDTQQLRSTESILNLSPDLPSVSATEHQPSNDGQHANLISQAQRQSITNHIELSSQDVLQPLHSPINGTIGRHLRQVSETNTVSVPSVSRGHPLQTAPPVSSRMPLSLYPDPLKNEMERISQERDQTIKVHEDTKLQLKFECEKEIEEVVAQVRRKYEVKLQEKETEFLIRKEELDVNYNKVLLNNILAEAVRSKCMDSRVSGSAGIQQEANSSFMQQLLQLSSQRMVQQPSTASGLPSTGSAASMQTVSPAVVNTQTMGPSLWPSGASGLPSTSSGTSMRTVSPAVNAQTLCPSLQVVNPLEIFSGTTTRPPCISSVSRFTGNFQIGSEIRAPAPHLHAYRPSASISLSSVPSQSRGMSSQLSHNLAYRQLLTTGQAGRMRHEIAGGLAALPNSSLPSMDVLMGMHNQVSGANPNPPSNLLPGVSSSLAPSIRSNPAQQSGGGTDIVCLSDDD</sequence>
<reference evidence="8" key="1">
    <citation type="journal article" date="2019" name="Plant Biotechnol. J.">
        <title>Genome sequencing of the Australian wild diploid species Gossypium australe highlights disease resistance and delayed gland morphogenesis.</title>
        <authorList>
            <person name="Cai Y."/>
            <person name="Cai X."/>
            <person name="Wang Q."/>
            <person name="Wang P."/>
            <person name="Zhang Y."/>
            <person name="Cai C."/>
            <person name="Xu Y."/>
            <person name="Wang K."/>
            <person name="Zhou Z."/>
            <person name="Wang C."/>
            <person name="Geng S."/>
            <person name="Li B."/>
            <person name="Dong Q."/>
            <person name="Hou Y."/>
            <person name="Wang H."/>
            <person name="Ai P."/>
            <person name="Liu Z."/>
            <person name="Yi F."/>
            <person name="Sun M."/>
            <person name="An G."/>
            <person name="Cheng J."/>
            <person name="Zhang Y."/>
            <person name="Shi Q."/>
            <person name="Xie Y."/>
            <person name="Shi X."/>
            <person name="Chang Y."/>
            <person name="Huang F."/>
            <person name="Chen Y."/>
            <person name="Hong S."/>
            <person name="Mi L."/>
            <person name="Sun Q."/>
            <person name="Zhang L."/>
            <person name="Zhou B."/>
            <person name="Peng R."/>
            <person name="Zhang X."/>
            <person name="Liu F."/>
        </authorList>
    </citation>
    <scope>NUCLEOTIDE SEQUENCE [LARGE SCALE GENOMIC DNA]</scope>
    <source>
        <strain evidence="8">cv. PA1801</strain>
    </source>
</reference>
<dbReference type="Gene3D" id="2.40.50.40">
    <property type="match status" value="2"/>
</dbReference>
<comment type="caution">
    <text evidence="7">The sequence shown here is derived from an EMBL/GenBank/DDBJ whole genome shotgun (WGS) entry which is preliminary data.</text>
</comment>